<dbReference type="EMBL" id="CP010536">
    <property type="protein sequence ID" value="AJG20362.1"/>
    <property type="molecule type" value="Genomic_DNA"/>
</dbReference>
<sequence>MAFTPAAFNVASAGRLPILKPSGTRLPGKVADLEYPLTFLGALL</sequence>
<evidence type="ECO:0000313" key="1">
    <source>
        <dbReference type="EMBL" id="AJG20362.1"/>
    </source>
</evidence>
<name>A0A0C4Y4Q9_9BURK</name>
<keyword evidence="2" id="KW-1185">Reference proteome</keyword>
<dbReference type="KEGG" id="cbw:RR42_m2991"/>
<accession>A0A0C4Y4Q9</accession>
<evidence type="ECO:0000313" key="2">
    <source>
        <dbReference type="Proteomes" id="UP000031843"/>
    </source>
</evidence>
<dbReference type="AlphaFoldDB" id="A0A0C4Y4Q9"/>
<organism evidence="1 2">
    <name type="scientific">Cupriavidus basilensis</name>
    <dbReference type="NCBI Taxonomy" id="68895"/>
    <lineage>
        <taxon>Bacteria</taxon>
        <taxon>Pseudomonadati</taxon>
        <taxon>Pseudomonadota</taxon>
        <taxon>Betaproteobacteria</taxon>
        <taxon>Burkholderiales</taxon>
        <taxon>Burkholderiaceae</taxon>
        <taxon>Cupriavidus</taxon>
    </lineage>
</organism>
<reference evidence="1 2" key="1">
    <citation type="journal article" date="2015" name="Genome Announc.">
        <title>Complete Genome Sequence of Cupriavidus basilensis 4G11, Isolated from the Oak Ridge Field Research Center Site.</title>
        <authorList>
            <person name="Ray J."/>
            <person name="Waters R.J."/>
            <person name="Skerker J.M."/>
            <person name="Kuehl J.V."/>
            <person name="Price M.N."/>
            <person name="Huang J."/>
            <person name="Chakraborty R."/>
            <person name="Arkin A.P."/>
            <person name="Deutschbauer A."/>
        </authorList>
    </citation>
    <scope>NUCLEOTIDE SEQUENCE [LARGE SCALE GENOMIC DNA]</scope>
    <source>
        <strain evidence="1">4G11</strain>
    </source>
</reference>
<dbReference type="Proteomes" id="UP000031843">
    <property type="component" value="Chromosome main"/>
</dbReference>
<protein>
    <submittedName>
        <fullName evidence="1">Uncharacterized protein</fullName>
    </submittedName>
</protein>
<proteinExistence type="predicted"/>
<gene>
    <name evidence="1" type="ORF">RR42_m2991</name>
</gene>